<evidence type="ECO:0000313" key="2">
    <source>
        <dbReference type="EMBL" id="RRD48318.1"/>
    </source>
</evidence>
<reference evidence="2 3" key="1">
    <citation type="submission" date="2018-11" db="EMBL/GenBank/DDBJ databases">
        <title>Genomes From Bacteria Associated with the Canine Oral Cavity: a Test Case for Automated Genome-Based Taxonomic Assignment.</title>
        <authorList>
            <person name="Coil D.A."/>
            <person name="Jospin G."/>
            <person name="Darling A.E."/>
            <person name="Wallis C."/>
            <person name="Davis I.J."/>
            <person name="Harris S."/>
            <person name="Eisen J.A."/>
            <person name="Holcombe L.J."/>
            <person name="O'Flynn C."/>
        </authorList>
    </citation>
    <scope>NUCLEOTIDE SEQUENCE [LARGE SCALE GENOMIC DNA]</scope>
    <source>
        <strain evidence="2 3">OH2822_COT-296</strain>
    </source>
</reference>
<evidence type="ECO:0000313" key="3">
    <source>
        <dbReference type="Proteomes" id="UP000280935"/>
    </source>
</evidence>
<organism evidence="2 3">
    <name type="scientific">Arachnia propionica</name>
    <dbReference type="NCBI Taxonomy" id="1750"/>
    <lineage>
        <taxon>Bacteria</taxon>
        <taxon>Bacillati</taxon>
        <taxon>Actinomycetota</taxon>
        <taxon>Actinomycetes</taxon>
        <taxon>Propionibacteriales</taxon>
        <taxon>Propionibacteriaceae</taxon>
        <taxon>Arachnia</taxon>
    </lineage>
</organism>
<dbReference type="RefSeq" id="WP_125228950.1">
    <property type="nucleotide sequence ID" value="NZ_RQYT01000044.1"/>
</dbReference>
<protein>
    <submittedName>
        <fullName evidence="2">Uncharacterized protein</fullName>
    </submittedName>
</protein>
<feature type="compositionally biased region" description="Basic and acidic residues" evidence="1">
    <location>
        <begin position="117"/>
        <end position="127"/>
    </location>
</feature>
<dbReference type="Proteomes" id="UP000280935">
    <property type="component" value="Unassembled WGS sequence"/>
</dbReference>
<comment type="caution">
    <text evidence="2">The sequence shown here is derived from an EMBL/GenBank/DDBJ whole genome shotgun (WGS) entry which is preliminary data.</text>
</comment>
<name>A0A3P1WR47_9ACTN</name>
<evidence type="ECO:0000256" key="1">
    <source>
        <dbReference type="SAM" id="MobiDB-lite"/>
    </source>
</evidence>
<accession>A0A3P1WR47</accession>
<sequence>MNPLPATLTEAYHAIAEADAHARAAEVALMVGIAKAAELYEIDDAAVMDAVEGFLEPGGDGTPSVGEFLAHELGGILQISPDAALERIGTVREGARVGDRCEDRHGDLMARRTTKSALDRAFKEDNTARGSPGRPQ</sequence>
<proteinExistence type="predicted"/>
<feature type="region of interest" description="Disordered" evidence="1">
    <location>
        <begin position="106"/>
        <end position="136"/>
    </location>
</feature>
<gene>
    <name evidence="2" type="ORF">EII35_13290</name>
</gene>
<dbReference type="EMBL" id="RQYT01000044">
    <property type="protein sequence ID" value="RRD48318.1"/>
    <property type="molecule type" value="Genomic_DNA"/>
</dbReference>
<dbReference type="AlphaFoldDB" id="A0A3P1WR47"/>